<dbReference type="AlphaFoldDB" id="H2ZEH8"/>
<dbReference type="Proteomes" id="UP000007875">
    <property type="component" value="Unassembled WGS sequence"/>
</dbReference>
<dbReference type="Ensembl" id="ENSCSAVT00000016174.1">
    <property type="protein sequence ID" value="ENSCSAVP00000015994.1"/>
    <property type="gene ID" value="ENSCSAVG00000009416.1"/>
</dbReference>
<dbReference type="HOGENOM" id="CLU_2003102_0_0_1"/>
<sequence>MFSRLATTICGSFPTYWKTSVSSNRLNRGTHTNTRGLKRIPNSAMKIKMKITKRKKTKIKRKTKILQRMTVMTRKSADPPTSFPTNPNPNWNLVMTTATTKYWTENPSPPTINAPITPFLFAFL</sequence>
<reference evidence="2" key="1">
    <citation type="submission" date="2003-08" db="EMBL/GenBank/DDBJ databases">
        <authorList>
            <person name="Birren B."/>
            <person name="Nusbaum C."/>
            <person name="Abebe A."/>
            <person name="Abouelleil A."/>
            <person name="Adekoya E."/>
            <person name="Ait-zahra M."/>
            <person name="Allen N."/>
            <person name="Allen T."/>
            <person name="An P."/>
            <person name="Anderson M."/>
            <person name="Anderson S."/>
            <person name="Arachchi H."/>
            <person name="Armbruster J."/>
            <person name="Bachantsang P."/>
            <person name="Baldwin J."/>
            <person name="Barry A."/>
            <person name="Bayul T."/>
            <person name="Blitshsteyn B."/>
            <person name="Bloom T."/>
            <person name="Blye J."/>
            <person name="Boguslavskiy L."/>
            <person name="Borowsky M."/>
            <person name="Boukhgalter B."/>
            <person name="Brunache A."/>
            <person name="Butler J."/>
            <person name="Calixte N."/>
            <person name="Calvo S."/>
            <person name="Camarata J."/>
            <person name="Campo K."/>
            <person name="Chang J."/>
            <person name="Cheshatsang Y."/>
            <person name="Citroen M."/>
            <person name="Collymore A."/>
            <person name="Considine T."/>
            <person name="Cook A."/>
            <person name="Cooke P."/>
            <person name="Corum B."/>
            <person name="Cuomo C."/>
            <person name="David R."/>
            <person name="Dawoe T."/>
            <person name="Degray S."/>
            <person name="Dodge S."/>
            <person name="Dooley K."/>
            <person name="Dorje P."/>
            <person name="Dorjee K."/>
            <person name="Dorris L."/>
            <person name="Duffey N."/>
            <person name="Dupes A."/>
            <person name="Elkins T."/>
            <person name="Engels R."/>
            <person name="Erickson J."/>
            <person name="Farina A."/>
            <person name="Faro S."/>
            <person name="Ferreira P."/>
            <person name="Fischer H."/>
            <person name="Fitzgerald M."/>
            <person name="Foley K."/>
            <person name="Gage D."/>
            <person name="Galagan J."/>
            <person name="Gearin G."/>
            <person name="Gnerre S."/>
            <person name="Gnirke A."/>
            <person name="Goyette A."/>
            <person name="Graham J."/>
            <person name="Grandbois E."/>
            <person name="Gyaltsen K."/>
            <person name="Hafez N."/>
            <person name="Hagopian D."/>
            <person name="Hagos B."/>
            <person name="Hall J."/>
            <person name="Hatcher B."/>
            <person name="Heller A."/>
            <person name="Higgins H."/>
            <person name="Honan T."/>
            <person name="Horn A."/>
            <person name="Houde N."/>
            <person name="Hughes L."/>
            <person name="Hulme W."/>
            <person name="Husby E."/>
            <person name="Iliev I."/>
            <person name="Jaffe D."/>
            <person name="Jones C."/>
            <person name="Kamal M."/>
            <person name="Kamat A."/>
            <person name="Kamvysselis M."/>
            <person name="Karlsson E."/>
            <person name="Kells C."/>
            <person name="Kieu A."/>
            <person name="Kisner P."/>
            <person name="Kodira C."/>
            <person name="Kulbokas E."/>
            <person name="Labutti K."/>
            <person name="Lama D."/>
            <person name="Landers T."/>
            <person name="Leger J."/>
            <person name="Levine S."/>
            <person name="Lewis D."/>
            <person name="Lewis T."/>
            <person name="Lindblad-toh K."/>
            <person name="Liu X."/>
            <person name="Lokyitsang T."/>
            <person name="Lokyitsang Y."/>
            <person name="Lucien O."/>
            <person name="Lui A."/>
            <person name="Ma L.J."/>
            <person name="Mabbitt R."/>
            <person name="Macdonald J."/>
            <person name="Maclean C."/>
            <person name="Major J."/>
            <person name="Manning J."/>
            <person name="Marabella R."/>
            <person name="Maru K."/>
            <person name="Matthews C."/>
            <person name="Mauceli E."/>
            <person name="Mccarthy M."/>
            <person name="Mcdonough S."/>
            <person name="Mcghee T."/>
            <person name="Meldrim J."/>
            <person name="Meneus L."/>
            <person name="Mesirov J."/>
            <person name="Mihalev A."/>
            <person name="Mihova T."/>
            <person name="Mikkelsen T."/>
            <person name="Mlenga V."/>
            <person name="Moru K."/>
            <person name="Mozes J."/>
            <person name="Mulrain L."/>
            <person name="Munson G."/>
            <person name="Naylor J."/>
            <person name="Newes C."/>
            <person name="Nguyen C."/>
            <person name="Nguyen N."/>
            <person name="Nguyen T."/>
            <person name="Nicol R."/>
            <person name="Nielsen C."/>
            <person name="Nizzari M."/>
            <person name="Norbu C."/>
            <person name="Norbu N."/>
            <person name="O'donnell P."/>
            <person name="Okoawo O."/>
            <person name="O'leary S."/>
            <person name="Omotosho B."/>
            <person name="O'neill K."/>
            <person name="Osman S."/>
            <person name="Parker S."/>
            <person name="Perrin D."/>
            <person name="Phunkhang P."/>
            <person name="Piqani B."/>
            <person name="Purcell S."/>
            <person name="Rachupka T."/>
            <person name="Ramasamy U."/>
            <person name="Rameau R."/>
            <person name="Ray V."/>
            <person name="Raymond C."/>
            <person name="Retta R."/>
            <person name="Richardson S."/>
            <person name="Rise C."/>
            <person name="Rodriguez J."/>
            <person name="Rogers J."/>
            <person name="Rogov P."/>
            <person name="Rutman M."/>
            <person name="Schupbach R."/>
            <person name="Seaman C."/>
            <person name="Settipalli S."/>
            <person name="Sharpe T."/>
            <person name="Sheridan J."/>
            <person name="Sherpa N."/>
            <person name="Shi J."/>
            <person name="Smirnov S."/>
            <person name="Smith C."/>
            <person name="Sougnez C."/>
            <person name="Spencer B."/>
            <person name="Stalker J."/>
            <person name="Stange-thomann N."/>
            <person name="Stavropoulos S."/>
            <person name="Stetson K."/>
            <person name="Stone C."/>
            <person name="Stone S."/>
            <person name="Stubbs M."/>
            <person name="Talamas J."/>
            <person name="Tchuinga P."/>
            <person name="Tenzing P."/>
            <person name="Tesfaye S."/>
            <person name="Theodore J."/>
            <person name="Thoulutsang Y."/>
            <person name="Topham K."/>
            <person name="Towey S."/>
            <person name="Tsamla T."/>
            <person name="Tsomo N."/>
            <person name="Vallee D."/>
            <person name="Vassiliev H."/>
            <person name="Venkataraman V."/>
            <person name="Vinson J."/>
            <person name="Vo A."/>
            <person name="Wade C."/>
            <person name="Wang S."/>
            <person name="Wangchuk T."/>
            <person name="Wangdi T."/>
            <person name="Whittaker C."/>
            <person name="Wilkinson J."/>
            <person name="Wu Y."/>
            <person name="Wyman D."/>
            <person name="Yadav S."/>
            <person name="Yang S."/>
            <person name="Yang X."/>
            <person name="Yeager S."/>
            <person name="Yee E."/>
            <person name="Young G."/>
            <person name="Zainoun J."/>
            <person name="Zembeck L."/>
            <person name="Zimmer A."/>
            <person name="Zody M."/>
            <person name="Lander E."/>
        </authorList>
    </citation>
    <scope>NUCLEOTIDE SEQUENCE [LARGE SCALE GENOMIC DNA]</scope>
</reference>
<protein>
    <submittedName>
        <fullName evidence="1">Uncharacterized protein</fullName>
    </submittedName>
</protein>
<accession>H2ZEH8</accession>
<dbReference type="GeneTree" id="ENSGT00390000002757"/>
<proteinExistence type="predicted"/>
<organism evidence="1 2">
    <name type="scientific">Ciona savignyi</name>
    <name type="common">Pacific transparent sea squirt</name>
    <dbReference type="NCBI Taxonomy" id="51511"/>
    <lineage>
        <taxon>Eukaryota</taxon>
        <taxon>Metazoa</taxon>
        <taxon>Chordata</taxon>
        <taxon>Tunicata</taxon>
        <taxon>Ascidiacea</taxon>
        <taxon>Phlebobranchia</taxon>
        <taxon>Cionidae</taxon>
        <taxon>Ciona</taxon>
    </lineage>
</organism>
<reference evidence="1" key="3">
    <citation type="submission" date="2025-09" db="UniProtKB">
        <authorList>
            <consortium name="Ensembl"/>
        </authorList>
    </citation>
    <scope>IDENTIFICATION</scope>
</reference>
<evidence type="ECO:0000313" key="1">
    <source>
        <dbReference type="Ensembl" id="ENSCSAVP00000015994.1"/>
    </source>
</evidence>
<name>H2ZEH8_CIOSA</name>
<reference evidence="1" key="2">
    <citation type="submission" date="2025-08" db="UniProtKB">
        <authorList>
            <consortium name="Ensembl"/>
        </authorList>
    </citation>
    <scope>IDENTIFICATION</scope>
</reference>
<evidence type="ECO:0000313" key="2">
    <source>
        <dbReference type="Proteomes" id="UP000007875"/>
    </source>
</evidence>
<keyword evidence="2" id="KW-1185">Reference proteome</keyword>